<evidence type="ECO:0000313" key="2">
    <source>
        <dbReference type="Proteomes" id="UP001589575"/>
    </source>
</evidence>
<keyword evidence="2" id="KW-1185">Reference proteome</keyword>
<proteinExistence type="predicted"/>
<organism evidence="1 2">
    <name type="scientific">Citricoccus parietis</name>
    <dbReference type="NCBI Taxonomy" id="592307"/>
    <lineage>
        <taxon>Bacteria</taxon>
        <taxon>Bacillati</taxon>
        <taxon>Actinomycetota</taxon>
        <taxon>Actinomycetes</taxon>
        <taxon>Micrococcales</taxon>
        <taxon>Micrococcaceae</taxon>
        <taxon>Citricoccus</taxon>
    </lineage>
</organism>
<name>A0ABV5G2U7_9MICC</name>
<dbReference type="EMBL" id="JBHMFI010000001">
    <property type="protein sequence ID" value="MFB9073256.1"/>
    <property type="molecule type" value="Genomic_DNA"/>
</dbReference>
<reference evidence="1 2" key="1">
    <citation type="submission" date="2024-09" db="EMBL/GenBank/DDBJ databases">
        <authorList>
            <person name="Sun Q."/>
            <person name="Mori K."/>
        </authorList>
    </citation>
    <scope>NUCLEOTIDE SEQUENCE [LARGE SCALE GENOMIC DNA]</scope>
    <source>
        <strain evidence="1 2">CCM 7609</strain>
    </source>
</reference>
<evidence type="ECO:0000313" key="1">
    <source>
        <dbReference type="EMBL" id="MFB9073256.1"/>
    </source>
</evidence>
<protein>
    <submittedName>
        <fullName evidence="1">Uncharacterized protein</fullName>
    </submittedName>
</protein>
<gene>
    <name evidence="1" type="ORF">ACFFX0_19465</name>
</gene>
<dbReference type="Proteomes" id="UP001589575">
    <property type="component" value="Unassembled WGS sequence"/>
</dbReference>
<accession>A0ABV5G2U7</accession>
<sequence length="115" mass="11932">MDQAFASWKSPVWVPGSETSHTVSGAPGPSGVNFVIWMDPGAAWRARFRWDITLEMLPSPSGVQVSSHCSAGGSLSLTRTGPICTRPVAFPSAVARGYSCSAPDSAPVAPSSRAA</sequence>
<comment type="caution">
    <text evidence="1">The sequence shown here is derived from an EMBL/GenBank/DDBJ whole genome shotgun (WGS) entry which is preliminary data.</text>
</comment>